<dbReference type="SUPFAM" id="SSF47473">
    <property type="entry name" value="EF-hand"/>
    <property type="match status" value="1"/>
</dbReference>
<organism evidence="3 4">
    <name type="scientific">Canna indica</name>
    <name type="common">Indian-shot</name>
    <dbReference type="NCBI Taxonomy" id="4628"/>
    <lineage>
        <taxon>Eukaryota</taxon>
        <taxon>Viridiplantae</taxon>
        <taxon>Streptophyta</taxon>
        <taxon>Embryophyta</taxon>
        <taxon>Tracheophyta</taxon>
        <taxon>Spermatophyta</taxon>
        <taxon>Magnoliopsida</taxon>
        <taxon>Liliopsida</taxon>
        <taxon>Zingiberales</taxon>
        <taxon>Cannaceae</taxon>
        <taxon>Canna</taxon>
    </lineage>
</organism>
<dbReference type="Proteomes" id="UP001327560">
    <property type="component" value="Chromosome 1"/>
</dbReference>
<dbReference type="PANTHER" id="PTHR34574:SF3">
    <property type="entry name" value="CALCIUM-BINDING EF HAND FAMILY PROTEIN"/>
    <property type="match status" value="1"/>
</dbReference>
<evidence type="ECO:0000313" key="4">
    <source>
        <dbReference type="Proteomes" id="UP001327560"/>
    </source>
</evidence>
<dbReference type="Gene3D" id="1.10.238.10">
    <property type="entry name" value="EF-hand"/>
    <property type="match status" value="1"/>
</dbReference>
<dbReference type="InterPro" id="IPR011992">
    <property type="entry name" value="EF-hand-dom_pair"/>
</dbReference>
<evidence type="ECO:0000256" key="1">
    <source>
        <dbReference type="ARBA" id="ARBA00022837"/>
    </source>
</evidence>
<evidence type="ECO:0000313" key="3">
    <source>
        <dbReference type="EMBL" id="WOK91557.1"/>
    </source>
</evidence>
<keyword evidence="1" id="KW-0106">Calcium</keyword>
<dbReference type="PROSITE" id="PS00018">
    <property type="entry name" value="EF_HAND_1"/>
    <property type="match status" value="1"/>
</dbReference>
<evidence type="ECO:0000259" key="2">
    <source>
        <dbReference type="PROSITE" id="PS50222"/>
    </source>
</evidence>
<dbReference type="PROSITE" id="PS50222">
    <property type="entry name" value="EF_HAND_2"/>
    <property type="match status" value="1"/>
</dbReference>
<feature type="domain" description="EF-hand" evidence="2">
    <location>
        <begin position="120"/>
        <end position="155"/>
    </location>
</feature>
<sequence>MATGGGLTILDGSQLRGAELHPVVPDGAVTGARLLQYADSEAAARLFGIVLPESLRSAARRRMVGDGDRFLEQDFDDADSMKRKVCEYLLALADELADNPLVISALDGSALQVFLEDEDDFAMLAENLFTDLDADDNGKLTKKEIQNALALMGPEMGVPPFSGYSDLLNNILKKHGAEGDEQLGQAQFAQLLQLILQDLADVLAEKPIVVIQNVKVANGSKIKLLLNNEELLDREIESMFEDWNAKKHGGYKDRLQELFKAKRLELGLPPTESNEAAAYLYDQVFSGTGEVDIEDLTRDAFQAIVKDLMKKIVDRLEENPILVEMGS</sequence>
<dbReference type="InterPro" id="IPR018247">
    <property type="entry name" value="EF_Hand_1_Ca_BS"/>
</dbReference>
<protein>
    <recommendedName>
        <fullName evidence="2">EF-hand domain-containing protein</fullName>
    </recommendedName>
</protein>
<dbReference type="EMBL" id="CP136890">
    <property type="protein sequence ID" value="WOK91557.1"/>
    <property type="molecule type" value="Genomic_DNA"/>
</dbReference>
<dbReference type="AlphaFoldDB" id="A0AAQ3JL03"/>
<dbReference type="GO" id="GO:0005509">
    <property type="term" value="F:calcium ion binding"/>
    <property type="evidence" value="ECO:0007669"/>
    <property type="project" value="InterPro"/>
</dbReference>
<proteinExistence type="predicted"/>
<reference evidence="3 4" key="1">
    <citation type="submission" date="2023-10" db="EMBL/GenBank/DDBJ databases">
        <title>Chromosome-scale genome assembly provides insights into flower coloration mechanisms of Canna indica.</title>
        <authorList>
            <person name="Li C."/>
        </authorList>
    </citation>
    <scope>NUCLEOTIDE SEQUENCE [LARGE SCALE GENOMIC DNA]</scope>
    <source>
        <tissue evidence="3">Flower</tissue>
    </source>
</reference>
<dbReference type="PANTHER" id="PTHR34574">
    <property type="entry name" value="CALCIUM-BINDING EF-HAND FAMILY PROTEIN-RELATED"/>
    <property type="match status" value="1"/>
</dbReference>
<dbReference type="InterPro" id="IPR002048">
    <property type="entry name" value="EF_hand_dom"/>
</dbReference>
<accession>A0AAQ3JL03</accession>
<gene>
    <name evidence="3" type="ORF">Cni_G00248</name>
</gene>
<keyword evidence="4" id="KW-1185">Reference proteome</keyword>
<name>A0AAQ3JL03_9LILI</name>